<dbReference type="STRING" id="1141098.A0A1Y2DHF0"/>
<feature type="non-terminal residue" evidence="2">
    <location>
        <position position="236"/>
    </location>
</feature>
<organism evidence="2 3">
    <name type="scientific">Pseudomassariella vexata</name>
    <dbReference type="NCBI Taxonomy" id="1141098"/>
    <lineage>
        <taxon>Eukaryota</taxon>
        <taxon>Fungi</taxon>
        <taxon>Dikarya</taxon>
        <taxon>Ascomycota</taxon>
        <taxon>Pezizomycotina</taxon>
        <taxon>Sordariomycetes</taxon>
        <taxon>Xylariomycetidae</taxon>
        <taxon>Amphisphaeriales</taxon>
        <taxon>Pseudomassariaceae</taxon>
        <taxon>Pseudomassariella</taxon>
    </lineage>
</organism>
<feature type="compositionally biased region" description="Basic and acidic residues" evidence="1">
    <location>
        <begin position="224"/>
        <end position="236"/>
    </location>
</feature>
<evidence type="ECO:0000313" key="3">
    <source>
        <dbReference type="Proteomes" id="UP000193689"/>
    </source>
</evidence>
<reference evidence="2 3" key="1">
    <citation type="submission" date="2016-07" db="EMBL/GenBank/DDBJ databases">
        <title>Pervasive Adenine N6-methylation of Active Genes in Fungi.</title>
        <authorList>
            <consortium name="DOE Joint Genome Institute"/>
            <person name="Mondo S.J."/>
            <person name="Dannebaum R.O."/>
            <person name="Kuo R.C."/>
            <person name="Labutti K."/>
            <person name="Haridas S."/>
            <person name="Kuo A."/>
            <person name="Salamov A."/>
            <person name="Ahrendt S.R."/>
            <person name="Lipzen A."/>
            <person name="Sullivan W."/>
            <person name="Andreopoulos W.B."/>
            <person name="Clum A."/>
            <person name="Lindquist E."/>
            <person name="Daum C."/>
            <person name="Ramamoorthy G.K."/>
            <person name="Gryganskyi A."/>
            <person name="Culley D."/>
            <person name="Magnuson J.K."/>
            <person name="James T.Y."/>
            <person name="O'Malley M.A."/>
            <person name="Stajich J.E."/>
            <person name="Spatafora J.W."/>
            <person name="Visel A."/>
            <person name="Grigoriev I.V."/>
        </authorList>
    </citation>
    <scope>NUCLEOTIDE SEQUENCE [LARGE SCALE GENOMIC DNA]</scope>
    <source>
        <strain evidence="2 3">CBS 129021</strain>
    </source>
</reference>
<name>A0A1Y2DHF0_9PEZI</name>
<dbReference type="InParanoid" id="A0A1Y2DHF0"/>
<dbReference type="AlphaFoldDB" id="A0A1Y2DHF0"/>
<proteinExistence type="predicted"/>
<comment type="caution">
    <text evidence="2">The sequence shown here is derived from an EMBL/GenBank/DDBJ whole genome shotgun (WGS) entry which is preliminary data.</text>
</comment>
<feature type="non-terminal residue" evidence="2">
    <location>
        <position position="1"/>
    </location>
</feature>
<dbReference type="RefSeq" id="XP_040711483.1">
    <property type="nucleotide sequence ID" value="XM_040854821.1"/>
</dbReference>
<gene>
    <name evidence="2" type="ORF">BCR38DRAFT_327089</name>
</gene>
<dbReference type="PANTHER" id="PTHR36182:SF2">
    <property type="entry name" value="LYTIC POLYSACCHARIDE MONOOXYGENASE"/>
    <property type="match status" value="1"/>
</dbReference>
<evidence type="ECO:0000313" key="2">
    <source>
        <dbReference type="EMBL" id="ORY58566.1"/>
    </source>
</evidence>
<dbReference type="Gene3D" id="2.70.50.70">
    <property type="match status" value="1"/>
</dbReference>
<dbReference type="GeneID" id="63771033"/>
<dbReference type="PANTHER" id="PTHR36182">
    <property type="entry name" value="PROTEIN, PUTATIVE (AFU_ORTHOLOGUE AFUA_6G10930)-RELATED"/>
    <property type="match status" value="1"/>
</dbReference>
<dbReference type="OrthoDB" id="2342176at2759"/>
<keyword evidence="3" id="KW-1185">Reference proteome</keyword>
<feature type="region of interest" description="Disordered" evidence="1">
    <location>
        <begin position="217"/>
        <end position="236"/>
    </location>
</feature>
<dbReference type="Proteomes" id="UP000193689">
    <property type="component" value="Unassembled WGS sequence"/>
</dbReference>
<protein>
    <recommendedName>
        <fullName evidence="4">Lytic polysaccharide monooxygenase</fullName>
    </recommendedName>
</protein>
<sequence length="236" mass="25099">FTIAATTLFSIASSHVILESPRPFKFAAYGPANPITEDGADFPCKIPPGVTKLEIDGSPTEMAIGETQTASFTGKAVHGGGSCQFSVTEGFEPTKSSVWKVIHSIEGGCPKANEGGNLNDGETPDKYDFTIPDGITPGEWTFAWTWVARIGGDPAEFYMNCAPIVATAGKKAESRESKERIDHVSKRAGFPGLFMTNMGEVSDGCSVADIQKQNKAISFPHPGDSVEHPEGTENLV</sequence>
<evidence type="ECO:0000256" key="1">
    <source>
        <dbReference type="SAM" id="MobiDB-lite"/>
    </source>
</evidence>
<dbReference type="EMBL" id="MCFJ01000016">
    <property type="protein sequence ID" value="ORY58566.1"/>
    <property type="molecule type" value="Genomic_DNA"/>
</dbReference>
<accession>A0A1Y2DHF0</accession>
<evidence type="ECO:0008006" key="4">
    <source>
        <dbReference type="Google" id="ProtNLM"/>
    </source>
</evidence>